<dbReference type="AlphaFoldDB" id="A0A1J0VHM5"/>
<dbReference type="EMBL" id="CP018139">
    <property type="protein sequence ID" value="APE31509.1"/>
    <property type="molecule type" value="Genomic_DNA"/>
</dbReference>
<evidence type="ECO:0000313" key="1">
    <source>
        <dbReference type="EMBL" id="APE31509.1"/>
    </source>
</evidence>
<keyword evidence="2" id="KW-1185">Reference proteome</keyword>
<name>A0A1J0VHM5_9GAMM</name>
<evidence type="ECO:0000313" key="2">
    <source>
        <dbReference type="Proteomes" id="UP000181985"/>
    </source>
</evidence>
<gene>
    <name evidence="1" type="ORF">BOX17_11465</name>
</gene>
<organism evidence="1 2">
    <name type="scientific">Halomonas aestuarii</name>
    <dbReference type="NCBI Taxonomy" id="1897729"/>
    <lineage>
        <taxon>Bacteria</taxon>
        <taxon>Pseudomonadati</taxon>
        <taxon>Pseudomonadota</taxon>
        <taxon>Gammaproteobacteria</taxon>
        <taxon>Oceanospirillales</taxon>
        <taxon>Halomonadaceae</taxon>
        <taxon>Halomonas</taxon>
    </lineage>
</organism>
<sequence>MGATCGQREGDVEKQAATVRRPLGVPLETAGARGPHRLQYGSIEPFETLALTLKLLGMTLDGRGRLALALCGRLLVLLATTHFREDTGLFTGTLEATQRDVKRLVITYFDRRH</sequence>
<dbReference type="Proteomes" id="UP000181985">
    <property type="component" value="Chromosome"/>
</dbReference>
<accession>A0A1J0VHM5</accession>
<reference evidence="2" key="1">
    <citation type="submission" date="2016-11" db="EMBL/GenBank/DDBJ databases">
        <title>Halolamina sediminis sp. nov., an extremely halophilic archaeon isolated from solar salt.</title>
        <authorList>
            <person name="Koh H.-W."/>
            <person name="Rani S."/>
            <person name="Park S.-J."/>
        </authorList>
    </citation>
    <scope>NUCLEOTIDE SEQUENCE [LARGE SCALE GENOMIC DNA]</scope>
    <source>
        <strain evidence="2">Hb3</strain>
    </source>
</reference>
<proteinExistence type="predicted"/>
<dbReference type="KEGG" id="hsi:BOX17_11465"/>
<dbReference type="AntiFam" id="ANF00177">
    <property type="entry name" value="Shadow ORF (opposite rpsU)"/>
</dbReference>
<protein>
    <submittedName>
        <fullName evidence="1">Uncharacterized protein</fullName>
    </submittedName>
</protein>